<dbReference type="OrthoDB" id="2432222at2759"/>
<dbReference type="InterPro" id="IPR032675">
    <property type="entry name" value="LRR_dom_sf"/>
</dbReference>
<feature type="domain" description="F-box" evidence="1">
    <location>
        <begin position="9"/>
        <end position="47"/>
    </location>
</feature>
<dbReference type="Gene3D" id="1.20.1280.50">
    <property type="match status" value="1"/>
</dbReference>
<dbReference type="PANTHER" id="PTHR31639">
    <property type="entry name" value="F-BOX PROTEIN-LIKE"/>
    <property type="match status" value="1"/>
</dbReference>
<dbReference type="EMBL" id="JAAAID010001316">
    <property type="protein sequence ID" value="KAG0010532.1"/>
    <property type="molecule type" value="Genomic_DNA"/>
</dbReference>
<dbReference type="Pfam" id="PF12937">
    <property type="entry name" value="F-box-like"/>
    <property type="match status" value="1"/>
</dbReference>
<evidence type="ECO:0000259" key="1">
    <source>
        <dbReference type="SMART" id="SM00256"/>
    </source>
</evidence>
<dbReference type="InterPro" id="IPR001810">
    <property type="entry name" value="F-box_dom"/>
</dbReference>
<name>A0A9P6MQV4_9FUNG</name>
<gene>
    <name evidence="2" type="ORF">BGZ80_001402</name>
</gene>
<dbReference type="PANTHER" id="PTHR31639:SF256">
    <property type="entry name" value="OS07G0242900 PROTEIN"/>
    <property type="match status" value="1"/>
</dbReference>
<dbReference type="Proteomes" id="UP000703661">
    <property type="component" value="Unassembled WGS sequence"/>
</dbReference>
<dbReference type="CDD" id="cd09917">
    <property type="entry name" value="F-box_SF"/>
    <property type="match status" value="1"/>
</dbReference>
<dbReference type="AlphaFoldDB" id="A0A9P6MQV4"/>
<reference evidence="2" key="1">
    <citation type="journal article" date="2020" name="Fungal Divers.">
        <title>Resolving the Mortierellaceae phylogeny through synthesis of multi-gene phylogenetics and phylogenomics.</title>
        <authorList>
            <person name="Vandepol N."/>
            <person name="Liber J."/>
            <person name="Desiro A."/>
            <person name="Na H."/>
            <person name="Kennedy M."/>
            <person name="Barry K."/>
            <person name="Grigoriev I.V."/>
            <person name="Miller A.N."/>
            <person name="O'Donnell K."/>
            <person name="Stajich J.E."/>
            <person name="Bonito G."/>
        </authorList>
    </citation>
    <scope>NUCLEOTIDE SEQUENCE</scope>
    <source>
        <strain evidence="2">NRRL 2769</strain>
    </source>
</reference>
<protein>
    <recommendedName>
        <fullName evidence="1">F-box domain-containing protein</fullName>
    </recommendedName>
</protein>
<dbReference type="SMART" id="SM00256">
    <property type="entry name" value="FBOX"/>
    <property type="match status" value="1"/>
</dbReference>
<accession>A0A9P6MQV4</accession>
<proteinExistence type="predicted"/>
<evidence type="ECO:0000313" key="3">
    <source>
        <dbReference type="Proteomes" id="UP000703661"/>
    </source>
</evidence>
<sequence>MSKINPLELPEITLRVAEFLDEKDLVRCVSVCKSWHQTLLRSIWKKVAAIDSVLFRIPQGLSDDSLMQHRDLVQELEINESFSRFYTTTYPELHTLTIVDDNPNRETLDRKAYPEELIAFNPSLVHLKVVRLGRNILAPFWTAVSGLSYLKTLTLQDVTMNDTCSLGAFWSACQNLERLCIHQSRISAEGFEISGDLIFHKIQVLELHLPKNVDQKKQLDMIRRCPNIEDLTWNVVGDEDNVLDLFAQDAARELWPKLEGLSLSHSITDETLALVISAIPKITKLDMCNSGFGPESFQALKRHFKTLVKLNLSKCPATTSAMLQEIMCSCPRLEELRGDCLNATQDVVGCLPWICVSLRVLEVCIKFDDHSEDLQPAVFDRISLLVHLRSLAIGSSGLWTTMAFQQALDLRLASGLGSLETLKNIRHFGFYNTTQKFSKVEIEWMIEKWKKLDRVDGIVSDNTKHNALRKMLKDNGIIIS</sequence>
<comment type="caution">
    <text evidence="2">The sequence shown here is derived from an EMBL/GenBank/DDBJ whole genome shotgun (WGS) entry which is preliminary data.</text>
</comment>
<organism evidence="2 3">
    <name type="scientific">Entomortierella chlamydospora</name>
    <dbReference type="NCBI Taxonomy" id="101097"/>
    <lineage>
        <taxon>Eukaryota</taxon>
        <taxon>Fungi</taxon>
        <taxon>Fungi incertae sedis</taxon>
        <taxon>Mucoromycota</taxon>
        <taxon>Mortierellomycotina</taxon>
        <taxon>Mortierellomycetes</taxon>
        <taxon>Mortierellales</taxon>
        <taxon>Mortierellaceae</taxon>
        <taxon>Entomortierella</taxon>
    </lineage>
</organism>
<evidence type="ECO:0000313" key="2">
    <source>
        <dbReference type="EMBL" id="KAG0010532.1"/>
    </source>
</evidence>
<keyword evidence="3" id="KW-1185">Reference proteome</keyword>
<dbReference type="SUPFAM" id="SSF52047">
    <property type="entry name" value="RNI-like"/>
    <property type="match status" value="1"/>
</dbReference>
<dbReference type="Gene3D" id="3.80.10.10">
    <property type="entry name" value="Ribonuclease Inhibitor"/>
    <property type="match status" value="1"/>
</dbReference>
<dbReference type="SUPFAM" id="SSF81383">
    <property type="entry name" value="F-box domain"/>
    <property type="match status" value="1"/>
</dbReference>
<dbReference type="InterPro" id="IPR036047">
    <property type="entry name" value="F-box-like_dom_sf"/>
</dbReference>